<proteinExistence type="predicted"/>
<evidence type="ECO:0000259" key="1">
    <source>
        <dbReference type="Pfam" id="PF06985"/>
    </source>
</evidence>
<dbReference type="Proteomes" id="UP000235371">
    <property type="component" value="Unassembled WGS sequence"/>
</dbReference>
<organism evidence="2 3">
    <name type="scientific">Hyaloscypha bicolor E</name>
    <dbReference type="NCBI Taxonomy" id="1095630"/>
    <lineage>
        <taxon>Eukaryota</taxon>
        <taxon>Fungi</taxon>
        <taxon>Dikarya</taxon>
        <taxon>Ascomycota</taxon>
        <taxon>Pezizomycotina</taxon>
        <taxon>Leotiomycetes</taxon>
        <taxon>Helotiales</taxon>
        <taxon>Hyaloscyphaceae</taxon>
        <taxon>Hyaloscypha</taxon>
        <taxon>Hyaloscypha bicolor</taxon>
    </lineage>
</organism>
<dbReference type="EMBL" id="KZ613747">
    <property type="protein sequence ID" value="PMD64698.1"/>
    <property type="molecule type" value="Genomic_DNA"/>
</dbReference>
<evidence type="ECO:0000313" key="3">
    <source>
        <dbReference type="Proteomes" id="UP000235371"/>
    </source>
</evidence>
<dbReference type="InterPro" id="IPR052895">
    <property type="entry name" value="HetReg/Transcr_Mod"/>
</dbReference>
<protein>
    <recommendedName>
        <fullName evidence="1">Heterokaryon incompatibility domain-containing protein</fullName>
    </recommendedName>
</protein>
<feature type="domain" description="Heterokaryon incompatibility" evidence="1">
    <location>
        <begin position="5"/>
        <end position="86"/>
    </location>
</feature>
<dbReference type="PANTHER" id="PTHR24148:SF64">
    <property type="entry name" value="HETEROKARYON INCOMPATIBILITY DOMAIN-CONTAINING PROTEIN"/>
    <property type="match status" value="1"/>
</dbReference>
<gene>
    <name evidence="2" type="ORF">K444DRAFT_482084</name>
</gene>
<dbReference type="RefSeq" id="XP_024741602.1">
    <property type="nucleotide sequence ID" value="XM_024873014.1"/>
</dbReference>
<reference evidence="2 3" key="1">
    <citation type="submission" date="2016-04" db="EMBL/GenBank/DDBJ databases">
        <title>A degradative enzymes factory behind the ericoid mycorrhizal symbiosis.</title>
        <authorList>
            <consortium name="DOE Joint Genome Institute"/>
            <person name="Martino E."/>
            <person name="Morin E."/>
            <person name="Grelet G."/>
            <person name="Kuo A."/>
            <person name="Kohler A."/>
            <person name="Daghino S."/>
            <person name="Barry K."/>
            <person name="Choi C."/>
            <person name="Cichocki N."/>
            <person name="Clum A."/>
            <person name="Copeland A."/>
            <person name="Hainaut M."/>
            <person name="Haridas S."/>
            <person name="Labutti K."/>
            <person name="Lindquist E."/>
            <person name="Lipzen A."/>
            <person name="Khouja H.-R."/>
            <person name="Murat C."/>
            <person name="Ohm R."/>
            <person name="Olson A."/>
            <person name="Spatafora J."/>
            <person name="Veneault-Fourrey C."/>
            <person name="Henrissat B."/>
            <person name="Grigoriev I."/>
            <person name="Martin F."/>
            <person name="Perotto S."/>
        </authorList>
    </citation>
    <scope>NUCLEOTIDE SEQUENCE [LARGE SCALE GENOMIC DNA]</scope>
    <source>
        <strain evidence="2 3">E</strain>
    </source>
</reference>
<dbReference type="STRING" id="1095630.A0A2J6TP24"/>
<dbReference type="AlphaFoldDB" id="A0A2J6TP24"/>
<accession>A0A2J6TP24</accession>
<dbReference type="PANTHER" id="PTHR24148">
    <property type="entry name" value="ANKYRIN REPEAT DOMAIN-CONTAINING PROTEIN 39 HOMOLOG-RELATED"/>
    <property type="match status" value="1"/>
</dbReference>
<dbReference type="InterPro" id="IPR010730">
    <property type="entry name" value="HET"/>
</dbReference>
<dbReference type="InParanoid" id="A0A2J6TP24"/>
<dbReference type="Pfam" id="PF06985">
    <property type="entry name" value="HET"/>
    <property type="match status" value="1"/>
</dbReference>
<dbReference type="OrthoDB" id="2157530at2759"/>
<feature type="non-terminal residue" evidence="2">
    <location>
        <position position="1"/>
    </location>
</feature>
<keyword evidence="3" id="KW-1185">Reference proteome</keyword>
<dbReference type="GeneID" id="36581094"/>
<name>A0A2J6TP24_9HELO</name>
<evidence type="ECO:0000313" key="2">
    <source>
        <dbReference type="EMBL" id="PMD64698.1"/>
    </source>
</evidence>
<feature type="non-terminal residue" evidence="2">
    <location>
        <position position="104"/>
    </location>
</feature>
<sequence length="104" mass="12523">RSFRWIDTICINQYDLDERAQQVSFMRDIYGRAKSVVIWLDEILFELEDNPYFNTNGNIPRPGHADWNAVWWLYRNEWFSRVWVIQQVAQDFLADMLIGDHSVP</sequence>